<dbReference type="RefSeq" id="XP_002115597.1">
    <property type="nucleotide sequence ID" value="XM_002115561.1"/>
</dbReference>
<dbReference type="GO" id="GO:0006457">
    <property type="term" value="P:protein folding"/>
    <property type="evidence" value="ECO:0000318"/>
    <property type="project" value="GO_Central"/>
</dbReference>
<evidence type="ECO:0000256" key="4">
    <source>
        <dbReference type="ARBA" id="ARBA00023136"/>
    </source>
</evidence>
<dbReference type="EMBL" id="DS985251">
    <property type="protein sequence ID" value="EDV21960.1"/>
    <property type="molecule type" value="Genomic_DNA"/>
</dbReference>
<comment type="similarity">
    <text evidence="6">Belongs to the DNAJC25 family.</text>
</comment>
<dbReference type="KEGG" id="tad:TRIADDRAFT_50730"/>
<dbReference type="InterPro" id="IPR036869">
    <property type="entry name" value="J_dom_sf"/>
</dbReference>
<keyword evidence="2 7" id="KW-0812">Transmembrane</keyword>
<gene>
    <name evidence="9" type="ORF">TRIADDRAFT_50730</name>
</gene>
<dbReference type="PRINTS" id="PR00625">
    <property type="entry name" value="JDOMAIN"/>
</dbReference>
<evidence type="ECO:0000313" key="10">
    <source>
        <dbReference type="Proteomes" id="UP000009022"/>
    </source>
</evidence>
<dbReference type="CDD" id="cd06257">
    <property type="entry name" value="DnaJ"/>
    <property type="match status" value="1"/>
</dbReference>
<name>B3S5U2_TRIAD</name>
<keyword evidence="10" id="KW-1185">Reference proteome</keyword>
<feature type="transmembrane region" description="Helical" evidence="7">
    <location>
        <begin position="102"/>
        <end position="122"/>
    </location>
</feature>
<dbReference type="OrthoDB" id="270167at2759"/>
<keyword evidence="3 7" id="KW-1133">Transmembrane helix</keyword>
<dbReference type="FunFam" id="1.10.287.110:FF:000036">
    <property type="entry name" value="dnaJ homolog subfamily C member 25"/>
    <property type="match status" value="1"/>
</dbReference>
<accession>B3S5U2</accession>
<dbReference type="InParanoid" id="B3S5U2"/>
<dbReference type="InterPro" id="IPR044632">
    <property type="entry name" value="DNAJC25-like"/>
</dbReference>
<evidence type="ECO:0000256" key="7">
    <source>
        <dbReference type="SAM" id="Phobius"/>
    </source>
</evidence>
<dbReference type="GO" id="GO:0005789">
    <property type="term" value="C:endoplasmic reticulum membrane"/>
    <property type="evidence" value="ECO:0000318"/>
    <property type="project" value="GO_Central"/>
</dbReference>
<evidence type="ECO:0000256" key="2">
    <source>
        <dbReference type="ARBA" id="ARBA00022692"/>
    </source>
</evidence>
<comment type="subcellular location">
    <subcellularLocation>
        <location evidence="1">Membrane</location>
        <topology evidence="1">Multi-pass membrane protein</topology>
    </subcellularLocation>
</comment>
<dbReference type="PROSITE" id="PS50076">
    <property type="entry name" value="DNAJ_2"/>
    <property type="match status" value="1"/>
</dbReference>
<dbReference type="FunCoup" id="B3S5U2">
    <property type="interactions" value="1045"/>
</dbReference>
<dbReference type="PANTHER" id="PTHR44176">
    <property type="entry name" value="DNAJ HOMOLOG SUBFAMILY C MEMBER 25"/>
    <property type="match status" value="1"/>
</dbReference>
<dbReference type="PROSITE" id="PS00636">
    <property type="entry name" value="DNAJ_1"/>
    <property type="match status" value="1"/>
</dbReference>
<evidence type="ECO:0000256" key="3">
    <source>
        <dbReference type="ARBA" id="ARBA00022989"/>
    </source>
</evidence>
<dbReference type="InterPro" id="IPR018253">
    <property type="entry name" value="DnaJ_domain_CS"/>
</dbReference>
<protein>
    <recommendedName>
        <fullName evidence="8">J domain-containing protein</fullName>
    </recommendedName>
</protein>
<feature type="domain" description="J" evidence="8">
    <location>
        <begin position="16"/>
        <end position="80"/>
    </location>
</feature>
<reference evidence="9 10" key="1">
    <citation type="journal article" date="2008" name="Nature">
        <title>The Trichoplax genome and the nature of placozoans.</title>
        <authorList>
            <person name="Srivastava M."/>
            <person name="Begovic E."/>
            <person name="Chapman J."/>
            <person name="Putnam N.H."/>
            <person name="Hellsten U."/>
            <person name="Kawashima T."/>
            <person name="Kuo A."/>
            <person name="Mitros T."/>
            <person name="Salamov A."/>
            <person name="Carpenter M.L."/>
            <person name="Signorovitch A.Y."/>
            <person name="Moreno M.A."/>
            <person name="Kamm K."/>
            <person name="Grimwood J."/>
            <person name="Schmutz J."/>
            <person name="Shapiro H."/>
            <person name="Grigoriev I.V."/>
            <person name="Buss L.W."/>
            <person name="Schierwater B."/>
            <person name="Dellaporta S.L."/>
            <person name="Rokhsar D.S."/>
        </authorList>
    </citation>
    <scope>NUCLEOTIDE SEQUENCE [LARGE SCALE GENOMIC DNA]</scope>
    <source>
        <strain evidence="9 10">Grell-BS-1999</strain>
    </source>
</reference>
<dbReference type="CTD" id="6756808"/>
<dbReference type="Pfam" id="PF00226">
    <property type="entry name" value="DnaJ"/>
    <property type="match status" value="1"/>
</dbReference>
<proteinExistence type="inferred from homology"/>
<organism evidence="9 10">
    <name type="scientific">Trichoplax adhaerens</name>
    <name type="common">Trichoplax reptans</name>
    <dbReference type="NCBI Taxonomy" id="10228"/>
    <lineage>
        <taxon>Eukaryota</taxon>
        <taxon>Metazoa</taxon>
        <taxon>Placozoa</taxon>
        <taxon>Uniplacotomia</taxon>
        <taxon>Trichoplacea</taxon>
        <taxon>Trichoplacidae</taxon>
        <taxon>Trichoplax</taxon>
    </lineage>
</organism>
<keyword evidence="5" id="KW-0143">Chaperone</keyword>
<dbReference type="PhylomeDB" id="B3S5U2"/>
<dbReference type="Proteomes" id="UP000009022">
    <property type="component" value="Unassembled WGS sequence"/>
</dbReference>
<dbReference type="GeneID" id="6756808"/>
<dbReference type="SMART" id="SM00271">
    <property type="entry name" value="DnaJ"/>
    <property type="match status" value="1"/>
</dbReference>
<dbReference type="STRING" id="10228.B3S5U2"/>
<dbReference type="OMA" id="WFWRYTV"/>
<keyword evidence="4 7" id="KW-0472">Membrane</keyword>
<dbReference type="Gene3D" id="1.10.287.110">
    <property type="entry name" value="DnaJ domain"/>
    <property type="match status" value="1"/>
</dbReference>
<evidence type="ECO:0000313" key="9">
    <source>
        <dbReference type="EMBL" id="EDV21960.1"/>
    </source>
</evidence>
<evidence type="ECO:0000259" key="8">
    <source>
        <dbReference type="PROSITE" id="PS50076"/>
    </source>
</evidence>
<evidence type="ECO:0000256" key="1">
    <source>
        <dbReference type="ARBA" id="ARBA00004141"/>
    </source>
</evidence>
<feature type="transmembrane region" description="Helical" evidence="7">
    <location>
        <begin position="179"/>
        <end position="198"/>
    </location>
</feature>
<sequence length="292" mass="34988">MTVDALVEDLYCGSQNCYDVLGVKRGDVKATIARAYRRMARKYHPDIYKGKDAEQKFRLIAKAYEILKDDEERNNYDYMLDNPDLVYRHYYRYYKKRVSPKVDIRVVVMVTVTVVSLIQYLAGLNRYNDAIKYALRDQRYRNQAIEVAKSKGLWNTSKKKGKRSKMIGGYKKPSVFDVLFFQLCFSPLYIVQYIFWYLRWLWKFNVNKEPYGPEERIYLTRKKLGLSATKWESLPAEKQSNFESRELWIDENFKTFTAEMEEDMRVKNASSNKYKMYRRYMKNHKPSAMQID</sequence>
<dbReference type="AlphaFoldDB" id="B3S5U2"/>
<dbReference type="SUPFAM" id="SSF46565">
    <property type="entry name" value="Chaperone J-domain"/>
    <property type="match status" value="1"/>
</dbReference>
<dbReference type="PANTHER" id="PTHR44176:SF1">
    <property type="entry name" value="DNAJ HOMOLOG SUBFAMILY C MEMBER 25"/>
    <property type="match status" value="1"/>
</dbReference>
<evidence type="ECO:0000256" key="6">
    <source>
        <dbReference type="ARBA" id="ARBA00024193"/>
    </source>
</evidence>
<dbReference type="eggNOG" id="KOG0722">
    <property type="taxonomic scope" value="Eukaryota"/>
</dbReference>
<dbReference type="HOGENOM" id="CLU_055735_0_0_1"/>
<dbReference type="InterPro" id="IPR001623">
    <property type="entry name" value="DnaJ_domain"/>
</dbReference>
<evidence type="ECO:0000256" key="5">
    <source>
        <dbReference type="ARBA" id="ARBA00023186"/>
    </source>
</evidence>